<dbReference type="PANTHER" id="PTHR47990">
    <property type="entry name" value="2-OXOGLUTARATE (2OG) AND FE(II)-DEPENDENT OXYGENASE SUPERFAMILY PROTEIN-RELATED"/>
    <property type="match status" value="1"/>
</dbReference>
<dbReference type="Gene3D" id="2.60.120.330">
    <property type="entry name" value="B-lactam Antibiotic, Isopenicillin N Synthase, Chain"/>
    <property type="match status" value="1"/>
</dbReference>
<feature type="chain" id="PRO_5035276052" description="Fe2OG dioxygenase domain-containing protein" evidence="3">
    <location>
        <begin position="20"/>
        <end position="357"/>
    </location>
</feature>
<dbReference type="OMA" id="DAMEFWS"/>
<comment type="similarity">
    <text evidence="1">Belongs to the iron/ascorbate-dependent oxidoreductase family.</text>
</comment>
<dbReference type="InterPro" id="IPR044861">
    <property type="entry name" value="IPNS-like_FE2OG_OXY"/>
</dbReference>
<dbReference type="Pfam" id="PF03171">
    <property type="entry name" value="2OG-FeII_Oxy"/>
    <property type="match status" value="1"/>
</dbReference>
<dbReference type="InterPro" id="IPR027443">
    <property type="entry name" value="IPNS-like_sf"/>
</dbReference>
<evidence type="ECO:0000256" key="2">
    <source>
        <dbReference type="SAM" id="MobiDB-lite"/>
    </source>
</evidence>
<sequence length="357" mass="38894">MASRLPPFLAICLAGLAAGGEPTCAEGTAGVPVMSLASVDPAEIDRALREVGFLAIVDHGVDERVIDAAWRTAAEWFSRPREEKARAPLLGPDYPYGYSPLHSEAHPGSEDDARARAPGDGPPTLADEKEMLCIGPENGVAPARRWPEQSDELRVAWLAYFDAMVALSDRILELFARALRLDDDGWFSHFNRRHASALRAINYPALDADLAPGQLRSSAHTDYGALTILRVGGPGLQIFNRAGAWVDVPSIEPHNGSAFVINLGDLMSRWTNNRWLSTPHRVVVPPRAPDTRAFADARQALAFFHNMDMDALIETIPTCREEGAPLRYAPILAGEHLMKKHEAATRGEALNIYAATA</sequence>
<evidence type="ECO:0000256" key="3">
    <source>
        <dbReference type="SAM" id="SignalP"/>
    </source>
</evidence>
<dbReference type="GO" id="GO:0046872">
    <property type="term" value="F:metal ion binding"/>
    <property type="evidence" value="ECO:0007669"/>
    <property type="project" value="UniProtKB-KW"/>
</dbReference>
<keyword evidence="1" id="KW-0408">Iron</keyword>
<comment type="caution">
    <text evidence="5">The sequence shown here is derived from an EMBL/GenBank/DDBJ whole genome shotgun (WGS) entry which is preliminary data.</text>
</comment>
<reference evidence="5" key="1">
    <citation type="submission" date="2021-05" db="EMBL/GenBank/DDBJ databases">
        <title>The genome of the haptophyte Pavlova lutheri (Diacronema luteri, Pavlovales) - a model for lipid biosynthesis in eukaryotic algae.</title>
        <authorList>
            <person name="Hulatt C.J."/>
            <person name="Posewitz M.C."/>
        </authorList>
    </citation>
    <scope>NUCLEOTIDE SEQUENCE</scope>
    <source>
        <strain evidence="5">NIVA-4/92</strain>
    </source>
</reference>
<organism evidence="5 6">
    <name type="scientific">Diacronema lutheri</name>
    <name type="common">Unicellular marine alga</name>
    <name type="synonym">Monochrysis lutheri</name>
    <dbReference type="NCBI Taxonomy" id="2081491"/>
    <lineage>
        <taxon>Eukaryota</taxon>
        <taxon>Haptista</taxon>
        <taxon>Haptophyta</taxon>
        <taxon>Pavlovophyceae</taxon>
        <taxon>Pavlovales</taxon>
        <taxon>Pavlovaceae</taxon>
        <taxon>Diacronema</taxon>
    </lineage>
</organism>
<dbReference type="OrthoDB" id="288590at2759"/>
<evidence type="ECO:0000259" key="4">
    <source>
        <dbReference type="PROSITE" id="PS51471"/>
    </source>
</evidence>
<proteinExistence type="inferred from homology"/>
<dbReference type="AlphaFoldDB" id="A0A8J5XN90"/>
<dbReference type="SUPFAM" id="SSF51197">
    <property type="entry name" value="Clavaminate synthase-like"/>
    <property type="match status" value="1"/>
</dbReference>
<dbReference type="GO" id="GO:0016491">
    <property type="term" value="F:oxidoreductase activity"/>
    <property type="evidence" value="ECO:0007669"/>
    <property type="project" value="UniProtKB-KW"/>
</dbReference>
<gene>
    <name evidence="5" type="ORF">KFE25_008103</name>
</gene>
<evidence type="ECO:0000256" key="1">
    <source>
        <dbReference type="RuleBase" id="RU003682"/>
    </source>
</evidence>
<evidence type="ECO:0000313" key="6">
    <source>
        <dbReference type="Proteomes" id="UP000751190"/>
    </source>
</evidence>
<dbReference type="Proteomes" id="UP000751190">
    <property type="component" value="Unassembled WGS sequence"/>
</dbReference>
<feature type="domain" description="Fe2OG dioxygenase" evidence="4">
    <location>
        <begin position="193"/>
        <end position="307"/>
    </location>
</feature>
<dbReference type="PROSITE" id="PS51471">
    <property type="entry name" value="FE2OG_OXY"/>
    <property type="match status" value="1"/>
</dbReference>
<dbReference type="EMBL" id="JAGTXO010000007">
    <property type="protein sequence ID" value="KAG8466724.1"/>
    <property type="molecule type" value="Genomic_DNA"/>
</dbReference>
<dbReference type="InterPro" id="IPR005123">
    <property type="entry name" value="Oxoglu/Fe-dep_dioxygenase_dom"/>
</dbReference>
<dbReference type="InterPro" id="IPR050231">
    <property type="entry name" value="Iron_ascorbate_oxido_reductase"/>
</dbReference>
<protein>
    <recommendedName>
        <fullName evidence="4">Fe2OG dioxygenase domain-containing protein</fullName>
    </recommendedName>
</protein>
<feature type="compositionally biased region" description="Basic and acidic residues" evidence="2">
    <location>
        <begin position="103"/>
        <end position="117"/>
    </location>
</feature>
<dbReference type="InterPro" id="IPR026992">
    <property type="entry name" value="DIOX_N"/>
</dbReference>
<keyword evidence="3" id="KW-0732">Signal</keyword>
<name>A0A8J5XN90_DIALT</name>
<dbReference type="Pfam" id="PF14226">
    <property type="entry name" value="DIOX_N"/>
    <property type="match status" value="1"/>
</dbReference>
<evidence type="ECO:0000313" key="5">
    <source>
        <dbReference type="EMBL" id="KAG8466724.1"/>
    </source>
</evidence>
<feature type="region of interest" description="Disordered" evidence="2">
    <location>
        <begin position="100"/>
        <end position="122"/>
    </location>
</feature>
<accession>A0A8J5XN90</accession>
<keyword evidence="6" id="KW-1185">Reference proteome</keyword>
<keyword evidence="1" id="KW-0479">Metal-binding</keyword>
<keyword evidence="1" id="KW-0560">Oxidoreductase</keyword>
<feature type="signal peptide" evidence="3">
    <location>
        <begin position="1"/>
        <end position="19"/>
    </location>
</feature>